<dbReference type="EC" id="5.1.3.4" evidence="4"/>
<dbReference type="InterPro" id="IPR036409">
    <property type="entry name" value="Aldolase_II/adducin_N_sf"/>
</dbReference>
<evidence type="ECO:0000256" key="2">
    <source>
        <dbReference type="ARBA" id="ARBA00023239"/>
    </source>
</evidence>
<organism evidence="4">
    <name type="scientific">human gut metagenome</name>
    <dbReference type="NCBI Taxonomy" id="408170"/>
    <lineage>
        <taxon>unclassified sequences</taxon>
        <taxon>metagenomes</taxon>
        <taxon>organismal metagenomes</taxon>
    </lineage>
</organism>
<protein>
    <submittedName>
        <fullName evidence="4">Protein containing Class II aldolase/adducin</fullName>
        <ecNumber evidence="4">5.1.3.4</ecNumber>
    </submittedName>
</protein>
<dbReference type="GO" id="GO:0005829">
    <property type="term" value="C:cytosol"/>
    <property type="evidence" value="ECO:0007669"/>
    <property type="project" value="TreeGrafter"/>
</dbReference>
<dbReference type="PANTHER" id="PTHR22789:SF0">
    <property type="entry name" value="3-OXO-TETRONATE 4-PHOSPHATE DECARBOXYLASE-RELATED"/>
    <property type="match status" value="1"/>
</dbReference>
<accession>K1TJD1</accession>
<keyword evidence="4" id="KW-0413">Isomerase</keyword>
<proteinExistence type="predicted"/>
<evidence type="ECO:0000259" key="3">
    <source>
        <dbReference type="Pfam" id="PF00596"/>
    </source>
</evidence>
<dbReference type="EMBL" id="AJWZ01006589">
    <property type="protein sequence ID" value="EKC59346.1"/>
    <property type="molecule type" value="Genomic_DNA"/>
</dbReference>
<dbReference type="Pfam" id="PF00596">
    <property type="entry name" value="Aldolase_II"/>
    <property type="match status" value="1"/>
</dbReference>
<dbReference type="GO" id="GO:0046872">
    <property type="term" value="F:metal ion binding"/>
    <property type="evidence" value="ECO:0007669"/>
    <property type="project" value="UniProtKB-KW"/>
</dbReference>
<keyword evidence="1" id="KW-0479">Metal-binding</keyword>
<sequence length="69" mass="7749">MDIMEAKQLVIKAGIEVVEYGLIARTWGNISCRVDDKRFVITPSGRPYETLTPDEIVVVNIDDCSYEGD</sequence>
<dbReference type="SUPFAM" id="SSF53639">
    <property type="entry name" value="AraD/HMP-PK domain-like"/>
    <property type="match status" value="1"/>
</dbReference>
<name>K1TJD1_9ZZZZ</name>
<comment type="caution">
    <text evidence="4">The sequence shown here is derived from an EMBL/GenBank/DDBJ whole genome shotgun (WGS) entry which is preliminary data.</text>
</comment>
<keyword evidence="2" id="KW-0456">Lyase</keyword>
<dbReference type="GO" id="GO:0019323">
    <property type="term" value="P:pentose catabolic process"/>
    <property type="evidence" value="ECO:0007669"/>
    <property type="project" value="TreeGrafter"/>
</dbReference>
<dbReference type="PANTHER" id="PTHR22789">
    <property type="entry name" value="FUCULOSE PHOSPHATE ALDOLASE"/>
    <property type="match status" value="1"/>
</dbReference>
<dbReference type="InterPro" id="IPR001303">
    <property type="entry name" value="Aldolase_II/adducin_N"/>
</dbReference>
<dbReference type="InterPro" id="IPR050197">
    <property type="entry name" value="Aldolase_class_II_sugar_metab"/>
</dbReference>
<dbReference type="GO" id="GO:0008742">
    <property type="term" value="F:L-ribulose-phosphate 4-epimerase activity"/>
    <property type="evidence" value="ECO:0007669"/>
    <property type="project" value="UniProtKB-EC"/>
</dbReference>
<gene>
    <name evidence="4" type="ORF">OBE_09543</name>
</gene>
<evidence type="ECO:0000256" key="1">
    <source>
        <dbReference type="ARBA" id="ARBA00022723"/>
    </source>
</evidence>
<dbReference type="GO" id="GO:0016832">
    <property type="term" value="F:aldehyde-lyase activity"/>
    <property type="evidence" value="ECO:0007669"/>
    <property type="project" value="TreeGrafter"/>
</dbReference>
<feature type="non-terminal residue" evidence="4">
    <location>
        <position position="69"/>
    </location>
</feature>
<dbReference type="Gene3D" id="3.40.225.10">
    <property type="entry name" value="Class II aldolase/adducin N-terminal domain"/>
    <property type="match status" value="1"/>
</dbReference>
<evidence type="ECO:0000313" key="4">
    <source>
        <dbReference type="EMBL" id="EKC59346.1"/>
    </source>
</evidence>
<reference evidence="4" key="1">
    <citation type="journal article" date="2013" name="Environ. Microbiol.">
        <title>Microbiota from the distal guts of lean and obese adolescents exhibit partial functional redundancy besides clear differences in community structure.</title>
        <authorList>
            <person name="Ferrer M."/>
            <person name="Ruiz A."/>
            <person name="Lanza F."/>
            <person name="Haange S.B."/>
            <person name="Oberbach A."/>
            <person name="Till H."/>
            <person name="Bargiela R."/>
            <person name="Campoy C."/>
            <person name="Segura M.T."/>
            <person name="Richter M."/>
            <person name="von Bergen M."/>
            <person name="Seifert J."/>
            <person name="Suarez A."/>
        </authorList>
    </citation>
    <scope>NUCLEOTIDE SEQUENCE</scope>
</reference>
<dbReference type="AlphaFoldDB" id="K1TJD1"/>
<feature type="domain" description="Class II aldolase/adducin N-terminal" evidence="3">
    <location>
        <begin position="9"/>
        <end position="65"/>
    </location>
</feature>